<dbReference type="InterPro" id="IPR013783">
    <property type="entry name" value="Ig-like_fold"/>
</dbReference>
<dbReference type="eggNOG" id="COG5297">
    <property type="taxonomic scope" value="Bacteria"/>
</dbReference>
<keyword evidence="4" id="KW-1185">Reference proteome</keyword>
<protein>
    <recommendedName>
        <fullName evidence="5">DUF1593 domain-containing protein</fullName>
    </recommendedName>
</protein>
<accession>A0A1I1XHM1</accession>
<reference evidence="3 4" key="1">
    <citation type="submission" date="2016-10" db="EMBL/GenBank/DDBJ databases">
        <authorList>
            <person name="de Groot N.N."/>
        </authorList>
    </citation>
    <scope>NUCLEOTIDE SEQUENCE [LARGE SCALE GENOMIC DNA]</scope>
    <source>
        <strain evidence="3 4">DSM 19012</strain>
    </source>
</reference>
<dbReference type="EMBL" id="FONA01000006">
    <property type="protein sequence ID" value="SFE06899.1"/>
    <property type="molecule type" value="Genomic_DNA"/>
</dbReference>
<feature type="domain" description="Cellulose-binding Sde182 C-terminal" evidence="2">
    <location>
        <begin position="400"/>
        <end position="478"/>
    </location>
</feature>
<dbReference type="InterPro" id="IPR011483">
    <property type="entry name" value="Sde182_NH-like"/>
</dbReference>
<dbReference type="InParanoid" id="A0A1I1XHM1"/>
<dbReference type="AlphaFoldDB" id="A0A1I1XHM1"/>
<dbReference type="GO" id="GO:0016799">
    <property type="term" value="F:hydrolase activity, hydrolyzing N-glycosyl compounds"/>
    <property type="evidence" value="ECO:0007669"/>
    <property type="project" value="InterPro"/>
</dbReference>
<proteinExistence type="predicted"/>
<evidence type="ECO:0000313" key="3">
    <source>
        <dbReference type="EMBL" id="SFE06899.1"/>
    </source>
</evidence>
<evidence type="ECO:0000259" key="1">
    <source>
        <dbReference type="Pfam" id="PF07632"/>
    </source>
</evidence>
<dbReference type="InterPro" id="IPR048527">
    <property type="entry name" value="Sde182_C"/>
</dbReference>
<evidence type="ECO:0000313" key="4">
    <source>
        <dbReference type="Proteomes" id="UP000181976"/>
    </source>
</evidence>
<dbReference type="Proteomes" id="UP000181976">
    <property type="component" value="Unassembled WGS sequence"/>
</dbReference>
<dbReference type="STRING" id="385682.SAMN05444380_10648"/>
<dbReference type="Gene3D" id="2.60.40.10">
    <property type="entry name" value="Immunoglobulins"/>
    <property type="match status" value="1"/>
</dbReference>
<gene>
    <name evidence="3" type="ORF">SAMN05444380_10648</name>
</gene>
<feature type="domain" description="Cellulose-binding Sde182 nucleoside hydrolase-like" evidence="1">
    <location>
        <begin position="47"/>
        <end position="322"/>
    </location>
</feature>
<dbReference type="InterPro" id="IPR036452">
    <property type="entry name" value="Ribo_hydro-like"/>
</dbReference>
<sequence length="481" mass="55539">MGNYKNQSICVLKFFLLSYFFFLINNTANLAQQEIHKRLNPDIFKPRVIILTDVSTWETDDSESLVRLLVHADLLEIEGIIYTTGWSLDEVRDEFFQLIHDAIDAYEKDLPNLMKRSGQETFLKDESRQTVGYWPSADYLRQRTMFGSRKRGIDQIGKENTSDGSNWIIKQADEEDERPLWILVWGGGNTLAQAVWQVQQERNEDELKAFLHKIPTYAITDQDRSYKKGTPYDISSHQWLRRDFEKDLIFLWDECAWKYQNGTGRGNWEEYARHIQGHGHLGIVYPKYKYGVEGDTPSFLHVLPNGLNDPMVPNQVSWGGFFTWGIGPDNETYAYVNHKGTSHEICSKYEAYFYPATFNNFAARMDWAENGKGNRNPIVIVNGDRGFKPLEIEAQCNQRIVLDASQSIDPENNNLSFNWWVLPEAGTFNQKITIPNPHSTKTYVIIPPEAKGKTIHIICEVTDNGEPNLTSYKRIIIKSKS</sequence>
<name>A0A1I1XHM1_9BACT</name>
<evidence type="ECO:0008006" key="5">
    <source>
        <dbReference type="Google" id="ProtNLM"/>
    </source>
</evidence>
<organism evidence="3 4">
    <name type="scientific">Thermophagus xiamenensis</name>
    <dbReference type="NCBI Taxonomy" id="385682"/>
    <lineage>
        <taxon>Bacteria</taxon>
        <taxon>Pseudomonadati</taxon>
        <taxon>Bacteroidota</taxon>
        <taxon>Bacteroidia</taxon>
        <taxon>Marinilabiliales</taxon>
        <taxon>Marinilabiliaceae</taxon>
        <taxon>Thermophagus</taxon>
    </lineage>
</organism>
<dbReference type="SUPFAM" id="SSF53590">
    <property type="entry name" value="Nucleoside hydrolase"/>
    <property type="match status" value="1"/>
</dbReference>
<evidence type="ECO:0000259" key="2">
    <source>
        <dbReference type="Pfam" id="PF21027"/>
    </source>
</evidence>
<dbReference type="Pfam" id="PF07632">
    <property type="entry name" value="Sde182_NH-like"/>
    <property type="match status" value="1"/>
</dbReference>
<dbReference type="Gene3D" id="3.90.245.10">
    <property type="entry name" value="Ribonucleoside hydrolase-like"/>
    <property type="match status" value="1"/>
</dbReference>
<dbReference type="Pfam" id="PF21027">
    <property type="entry name" value="Sde0182_C"/>
    <property type="match status" value="1"/>
</dbReference>